<dbReference type="Proteomes" id="UP000515121">
    <property type="component" value="Unplaced"/>
</dbReference>
<protein>
    <submittedName>
        <fullName evidence="2">Uncharacterized protein LOC111280822</fullName>
    </submittedName>
</protein>
<dbReference type="OrthoDB" id="610799at2759"/>
<dbReference type="KEGG" id="dzi:111280822"/>
<keyword evidence="1" id="KW-1185">Reference proteome</keyword>
<dbReference type="PANTHER" id="PTHR33647">
    <property type="entry name" value="OS01G0793900 PROTEIN"/>
    <property type="match status" value="1"/>
</dbReference>
<dbReference type="AlphaFoldDB" id="A0A6P5X7B2"/>
<name>A0A6P5X7B2_DURZI</name>
<sequence>MGNCIRHEKSSWADNDEWGSLVSTHRQGTDDGEISIMEKEKFIGGKRAANSRVLKITISKKELEKLVQKVDMQGLTLEQVLARMVKGGNVYEEEHHRSWKPVLQSIPEVN</sequence>
<dbReference type="PANTHER" id="PTHR33647:SF22">
    <property type="entry name" value="GENOME ASSEMBLY, CHROMOSOME: A03"/>
    <property type="match status" value="1"/>
</dbReference>
<dbReference type="GeneID" id="111280822"/>
<evidence type="ECO:0000313" key="2">
    <source>
        <dbReference type="RefSeq" id="XP_022724048.1"/>
    </source>
</evidence>
<gene>
    <name evidence="2" type="primary">LOC111280822</name>
</gene>
<dbReference type="RefSeq" id="XP_022724048.1">
    <property type="nucleotide sequence ID" value="XM_022868313.1"/>
</dbReference>
<evidence type="ECO:0000313" key="1">
    <source>
        <dbReference type="Proteomes" id="UP000515121"/>
    </source>
</evidence>
<proteinExistence type="predicted"/>
<reference evidence="2" key="1">
    <citation type="submission" date="2025-08" db="UniProtKB">
        <authorList>
            <consortium name="RefSeq"/>
        </authorList>
    </citation>
    <scope>IDENTIFICATION</scope>
    <source>
        <tissue evidence="2">Fruit stalk</tissue>
    </source>
</reference>
<accession>A0A6P5X7B2</accession>
<organism evidence="1 2">
    <name type="scientific">Durio zibethinus</name>
    <name type="common">Durian</name>
    <dbReference type="NCBI Taxonomy" id="66656"/>
    <lineage>
        <taxon>Eukaryota</taxon>
        <taxon>Viridiplantae</taxon>
        <taxon>Streptophyta</taxon>
        <taxon>Embryophyta</taxon>
        <taxon>Tracheophyta</taxon>
        <taxon>Spermatophyta</taxon>
        <taxon>Magnoliopsida</taxon>
        <taxon>eudicotyledons</taxon>
        <taxon>Gunneridae</taxon>
        <taxon>Pentapetalae</taxon>
        <taxon>rosids</taxon>
        <taxon>malvids</taxon>
        <taxon>Malvales</taxon>
        <taxon>Malvaceae</taxon>
        <taxon>Helicteroideae</taxon>
        <taxon>Durio</taxon>
    </lineage>
</organism>